<evidence type="ECO:0000256" key="1">
    <source>
        <dbReference type="ARBA" id="ARBA00009013"/>
    </source>
</evidence>
<dbReference type="Pfam" id="PF01740">
    <property type="entry name" value="STAS"/>
    <property type="match status" value="1"/>
</dbReference>
<dbReference type="InterPro" id="IPR003658">
    <property type="entry name" value="Anti-sigma_ant"/>
</dbReference>
<feature type="domain" description="STAS" evidence="3">
    <location>
        <begin position="15"/>
        <end position="116"/>
    </location>
</feature>
<keyword evidence="5" id="KW-1185">Reference proteome</keyword>
<dbReference type="Gene3D" id="3.30.750.24">
    <property type="entry name" value="STAS domain"/>
    <property type="match status" value="1"/>
</dbReference>
<dbReference type="PANTHER" id="PTHR33495">
    <property type="entry name" value="ANTI-SIGMA FACTOR ANTAGONIST TM_1081-RELATED-RELATED"/>
    <property type="match status" value="1"/>
</dbReference>
<dbReference type="Proteomes" id="UP001595891">
    <property type="component" value="Unassembled WGS sequence"/>
</dbReference>
<dbReference type="InterPro" id="IPR002645">
    <property type="entry name" value="STAS_dom"/>
</dbReference>
<sequence length="117" mass="12563">MDAENEPVFALPASGAVVIRATGDLDFGSAPTFRDQIDTARRTPQATVVIIDLSEVELFDSSGLGELVHARKECDASGIRLLLAAPQDNVRRRLAITGLSSLFDLFPSVADALHDTR</sequence>
<accession>A0ABV9EMR7</accession>
<evidence type="ECO:0000256" key="2">
    <source>
        <dbReference type="RuleBase" id="RU003749"/>
    </source>
</evidence>
<comment type="similarity">
    <text evidence="1 2">Belongs to the anti-sigma-factor antagonist family.</text>
</comment>
<evidence type="ECO:0000313" key="4">
    <source>
        <dbReference type="EMBL" id="MFC4590757.1"/>
    </source>
</evidence>
<dbReference type="PROSITE" id="PS50801">
    <property type="entry name" value="STAS"/>
    <property type="match status" value="1"/>
</dbReference>
<comment type="caution">
    <text evidence="4">The sequence shown here is derived from an EMBL/GenBank/DDBJ whole genome shotgun (WGS) entry which is preliminary data.</text>
</comment>
<protein>
    <recommendedName>
        <fullName evidence="2">Anti-sigma factor antagonist</fullName>
    </recommendedName>
</protein>
<dbReference type="NCBIfam" id="TIGR00377">
    <property type="entry name" value="ant_ant_sig"/>
    <property type="match status" value="1"/>
</dbReference>
<name>A0ABV9EMR7_9ACTN</name>
<dbReference type="RefSeq" id="WP_262845205.1">
    <property type="nucleotide sequence ID" value="NZ_JANZYP010000037.1"/>
</dbReference>
<dbReference type="InterPro" id="IPR036513">
    <property type="entry name" value="STAS_dom_sf"/>
</dbReference>
<evidence type="ECO:0000259" key="3">
    <source>
        <dbReference type="PROSITE" id="PS50801"/>
    </source>
</evidence>
<proteinExistence type="inferred from homology"/>
<dbReference type="EMBL" id="JBHSFN010000025">
    <property type="protein sequence ID" value="MFC4590757.1"/>
    <property type="molecule type" value="Genomic_DNA"/>
</dbReference>
<reference evidence="5" key="1">
    <citation type="journal article" date="2019" name="Int. J. Syst. Evol. Microbiol.">
        <title>The Global Catalogue of Microorganisms (GCM) 10K type strain sequencing project: providing services to taxonomists for standard genome sequencing and annotation.</title>
        <authorList>
            <consortium name="The Broad Institute Genomics Platform"/>
            <consortium name="The Broad Institute Genome Sequencing Center for Infectious Disease"/>
            <person name="Wu L."/>
            <person name="Ma J."/>
        </authorList>
    </citation>
    <scope>NUCLEOTIDE SEQUENCE [LARGE SCALE GENOMIC DNA]</scope>
    <source>
        <strain evidence="5">CCUG 49560</strain>
    </source>
</reference>
<dbReference type="CDD" id="cd07043">
    <property type="entry name" value="STAS_anti-anti-sigma_factors"/>
    <property type="match status" value="1"/>
</dbReference>
<dbReference type="SUPFAM" id="SSF52091">
    <property type="entry name" value="SpoIIaa-like"/>
    <property type="match status" value="1"/>
</dbReference>
<dbReference type="PANTHER" id="PTHR33495:SF2">
    <property type="entry name" value="ANTI-SIGMA FACTOR ANTAGONIST TM_1081-RELATED"/>
    <property type="match status" value="1"/>
</dbReference>
<gene>
    <name evidence="4" type="ORF">ACFO8L_31995</name>
</gene>
<evidence type="ECO:0000313" key="5">
    <source>
        <dbReference type="Proteomes" id="UP001595891"/>
    </source>
</evidence>
<organism evidence="4 5">
    <name type="scientific">Sphaerisporangium corydalis</name>
    <dbReference type="NCBI Taxonomy" id="1441875"/>
    <lineage>
        <taxon>Bacteria</taxon>
        <taxon>Bacillati</taxon>
        <taxon>Actinomycetota</taxon>
        <taxon>Actinomycetes</taxon>
        <taxon>Streptosporangiales</taxon>
        <taxon>Streptosporangiaceae</taxon>
        <taxon>Sphaerisporangium</taxon>
    </lineage>
</organism>